<evidence type="ECO:0000313" key="3">
    <source>
        <dbReference type="Proteomes" id="UP000236740"/>
    </source>
</evidence>
<dbReference type="AlphaFoldDB" id="A0A1H5ZET1"/>
<dbReference type="Proteomes" id="UP000236740">
    <property type="component" value="Unassembled WGS sequence"/>
</dbReference>
<dbReference type="GeneID" id="39858605"/>
<proteinExistence type="predicted"/>
<accession>A0A1H5ZET1</accession>
<dbReference type="KEGG" id="hlm:DV707_10885"/>
<evidence type="ECO:0000313" key="1">
    <source>
        <dbReference type="EMBL" id="QCC48126.1"/>
    </source>
</evidence>
<evidence type="ECO:0000313" key="4">
    <source>
        <dbReference type="Proteomes" id="UP000296733"/>
    </source>
</evidence>
<protein>
    <submittedName>
        <fullName evidence="2">Uncharacterized protein</fullName>
    </submittedName>
</protein>
<reference evidence="2 3" key="1">
    <citation type="submission" date="2016-10" db="EMBL/GenBank/DDBJ databases">
        <authorList>
            <person name="de Groot N.N."/>
        </authorList>
    </citation>
    <scope>NUCLEOTIDE SEQUENCE [LARGE SCALE GENOMIC DNA]</scope>
    <source>
        <strain evidence="2 3">CGMCC 1.10331</strain>
    </source>
</reference>
<dbReference type="RefSeq" id="WP_103991672.1">
    <property type="nucleotide sequence ID" value="NZ_CP031311.1"/>
</dbReference>
<organism evidence="2 3">
    <name type="scientific">Halobellus limi</name>
    <dbReference type="NCBI Taxonomy" id="699433"/>
    <lineage>
        <taxon>Archaea</taxon>
        <taxon>Methanobacteriati</taxon>
        <taxon>Methanobacteriota</taxon>
        <taxon>Stenosarchaea group</taxon>
        <taxon>Halobacteria</taxon>
        <taxon>Halobacteriales</taxon>
        <taxon>Haloferacaceae</taxon>
        <taxon>Halobellus</taxon>
    </lineage>
</organism>
<dbReference type="Proteomes" id="UP000296733">
    <property type="component" value="Chromosome"/>
</dbReference>
<reference evidence="1 4" key="2">
    <citation type="journal article" date="2019" name="Nat. Commun.">
        <title>A new type of DNA phosphorothioation-based antiviral system in archaea.</title>
        <authorList>
            <person name="Xiong L."/>
            <person name="Liu S."/>
            <person name="Chen S."/>
            <person name="Xiao Y."/>
            <person name="Zhu B."/>
            <person name="Gao Y."/>
            <person name="Zhang Y."/>
            <person name="Chen B."/>
            <person name="Luo J."/>
            <person name="Deng Z."/>
            <person name="Chen X."/>
            <person name="Wang L."/>
            <person name="Chen S."/>
        </authorList>
    </citation>
    <scope>NUCLEOTIDE SEQUENCE [LARGE SCALE GENOMIC DNA]</scope>
    <source>
        <strain evidence="1 4">CGMCC 1.10331</strain>
    </source>
</reference>
<gene>
    <name evidence="1" type="ORF">DV707_10885</name>
    <name evidence="2" type="ORF">SAMN04488133_1960</name>
</gene>
<keyword evidence="3" id="KW-1185">Reference proteome</keyword>
<name>A0A1H5ZET1_9EURY</name>
<dbReference type="EMBL" id="CP031311">
    <property type="protein sequence ID" value="QCC48126.1"/>
    <property type="molecule type" value="Genomic_DNA"/>
</dbReference>
<evidence type="ECO:0000313" key="2">
    <source>
        <dbReference type="EMBL" id="SEG34590.1"/>
    </source>
</evidence>
<dbReference type="EMBL" id="FNVN01000002">
    <property type="protein sequence ID" value="SEG34590.1"/>
    <property type="molecule type" value="Genomic_DNA"/>
</dbReference>
<sequence>MVSESNSDSTEETYTVEEIAATVYQLHDSMDEIKSWSVDTTRALEHAVEELTAEGEGERAEGLIDLMVLVNTLYRRLTQREEESLIPLTELR</sequence>